<feature type="transmembrane region" description="Helical" evidence="1">
    <location>
        <begin position="77"/>
        <end position="96"/>
    </location>
</feature>
<reference evidence="2 3" key="1">
    <citation type="journal article" date="2024" name="Plant J.">
        <title>Genome sequences and population genomics reveal climatic adaptation and genomic divergence between two closely related sweetgum species.</title>
        <authorList>
            <person name="Xu W.Q."/>
            <person name="Ren C.Q."/>
            <person name="Zhang X.Y."/>
            <person name="Comes H.P."/>
            <person name="Liu X.H."/>
            <person name="Li Y.G."/>
            <person name="Kettle C.J."/>
            <person name="Jalonen R."/>
            <person name="Gaisberger H."/>
            <person name="Ma Y.Z."/>
            <person name="Qiu Y.X."/>
        </authorList>
    </citation>
    <scope>NUCLEOTIDE SEQUENCE [LARGE SCALE GENOMIC DNA]</scope>
    <source>
        <strain evidence="2">Hangzhou</strain>
    </source>
</reference>
<evidence type="ECO:0000313" key="2">
    <source>
        <dbReference type="EMBL" id="KAK9273972.1"/>
    </source>
</evidence>
<sequence length="164" mass="18277">MAEESEITIDEQLIDELSTTAEAHAPAQSSLSRAEYQKKLFKSGLLMIFVAIGAKKNPPLIATANVSHTLLSTALSFAIYMNLAIGISQILVSMVLHRVPTLIWAAKKLMEVRLVLLKITFAFGTSLLLMVSSAPWFVLYHSKPQQFTNYVKFPYELSIMYLPV</sequence>
<protein>
    <submittedName>
        <fullName evidence="2">Uncharacterized protein</fullName>
    </submittedName>
</protein>
<dbReference type="Proteomes" id="UP001415857">
    <property type="component" value="Unassembled WGS sequence"/>
</dbReference>
<comment type="caution">
    <text evidence="2">The sequence shown here is derived from an EMBL/GenBank/DDBJ whole genome shotgun (WGS) entry which is preliminary data.</text>
</comment>
<name>A0AAP0RAJ5_LIQFO</name>
<keyword evidence="3" id="KW-1185">Reference proteome</keyword>
<dbReference type="EMBL" id="JBBPBK010000012">
    <property type="protein sequence ID" value="KAK9273972.1"/>
    <property type="molecule type" value="Genomic_DNA"/>
</dbReference>
<evidence type="ECO:0000256" key="1">
    <source>
        <dbReference type="SAM" id="Phobius"/>
    </source>
</evidence>
<organism evidence="2 3">
    <name type="scientific">Liquidambar formosana</name>
    <name type="common">Formosan gum</name>
    <dbReference type="NCBI Taxonomy" id="63359"/>
    <lineage>
        <taxon>Eukaryota</taxon>
        <taxon>Viridiplantae</taxon>
        <taxon>Streptophyta</taxon>
        <taxon>Embryophyta</taxon>
        <taxon>Tracheophyta</taxon>
        <taxon>Spermatophyta</taxon>
        <taxon>Magnoliopsida</taxon>
        <taxon>eudicotyledons</taxon>
        <taxon>Gunneridae</taxon>
        <taxon>Pentapetalae</taxon>
        <taxon>Saxifragales</taxon>
        <taxon>Altingiaceae</taxon>
        <taxon>Liquidambar</taxon>
    </lineage>
</organism>
<evidence type="ECO:0000313" key="3">
    <source>
        <dbReference type="Proteomes" id="UP001415857"/>
    </source>
</evidence>
<dbReference type="AlphaFoldDB" id="A0AAP0RAJ5"/>
<feature type="transmembrane region" description="Helical" evidence="1">
    <location>
        <begin position="116"/>
        <end position="138"/>
    </location>
</feature>
<keyword evidence="1" id="KW-0472">Membrane</keyword>
<keyword evidence="1" id="KW-0812">Transmembrane</keyword>
<accession>A0AAP0RAJ5</accession>
<keyword evidence="1" id="KW-1133">Transmembrane helix</keyword>
<proteinExistence type="predicted"/>
<gene>
    <name evidence="2" type="ORF">L1049_018786</name>
</gene>
<feature type="transmembrane region" description="Helical" evidence="1">
    <location>
        <begin position="40"/>
        <end position="57"/>
    </location>
</feature>